<keyword evidence="5" id="KW-0067">ATP-binding</keyword>
<dbReference type="Pfam" id="PF25601">
    <property type="entry name" value="AAA_lid_14"/>
    <property type="match status" value="1"/>
</dbReference>
<evidence type="ECO:0000256" key="10">
    <source>
        <dbReference type="ARBA" id="ARBA00023163"/>
    </source>
</evidence>
<dbReference type="GO" id="GO:0006355">
    <property type="term" value="P:regulation of DNA-templated transcription"/>
    <property type="evidence" value="ECO:0007669"/>
    <property type="project" value="InterPro"/>
</dbReference>
<keyword evidence="9" id="KW-0010">Activator</keyword>
<dbReference type="SMART" id="SM00382">
    <property type="entry name" value="AAA"/>
    <property type="match status" value="1"/>
</dbReference>
<keyword evidence="15" id="KW-1185">Reference proteome</keyword>
<dbReference type="Gene3D" id="1.10.8.60">
    <property type="match status" value="1"/>
</dbReference>
<keyword evidence="8" id="KW-0238">DNA-binding</keyword>
<dbReference type="PROSITE" id="PS00688">
    <property type="entry name" value="SIGMA54_INTERACT_3"/>
    <property type="match status" value="1"/>
</dbReference>
<dbReference type="Pfam" id="PF00072">
    <property type="entry name" value="Response_reg"/>
    <property type="match status" value="1"/>
</dbReference>
<evidence type="ECO:0000313" key="15">
    <source>
        <dbReference type="Proteomes" id="UP000001784"/>
    </source>
</evidence>
<dbReference type="InterPro" id="IPR002197">
    <property type="entry name" value="HTH_Fis"/>
</dbReference>
<dbReference type="InterPro" id="IPR001789">
    <property type="entry name" value="Sig_transdc_resp-reg_receiver"/>
</dbReference>
<keyword evidence="2" id="KW-0963">Cytoplasm</keyword>
<dbReference type="GO" id="GO:0000160">
    <property type="term" value="P:phosphorelay signal transduction system"/>
    <property type="evidence" value="ECO:0007669"/>
    <property type="project" value="UniProtKB-KW"/>
</dbReference>
<dbReference type="InterPro" id="IPR003593">
    <property type="entry name" value="AAA+_ATPase"/>
</dbReference>
<evidence type="ECO:0000259" key="13">
    <source>
        <dbReference type="PROSITE" id="PS50110"/>
    </source>
</evidence>
<dbReference type="GO" id="GO:0005737">
    <property type="term" value="C:cytoplasm"/>
    <property type="evidence" value="ECO:0007669"/>
    <property type="project" value="UniProtKB-SubCell"/>
</dbReference>
<dbReference type="PANTHER" id="PTHR32071:SF116">
    <property type="entry name" value="TRANSCRIPTIONAL REGULATORY PROTEIN GLRR"/>
    <property type="match status" value="1"/>
</dbReference>
<dbReference type="HOGENOM" id="CLU_000445_0_6_7"/>
<dbReference type="eggNOG" id="COG2204">
    <property type="taxonomic scope" value="Bacteria"/>
</dbReference>
<dbReference type="SMART" id="SM00448">
    <property type="entry name" value="REC"/>
    <property type="match status" value="1"/>
</dbReference>
<dbReference type="Pfam" id="PF00158">
    <property type="entry name" value="Sigma54_activat"/>
    <property type="match status" value="1"/>
</dbReference>
<dbReference type="InterPro" id="IPR025944">
    <property type="entry name" value="Sigma_54_int_dom_CS"/>
</dbReference>
<dbReference type="OrthoDB" id="9763792at2"/>
<dbReference type="AlphaFoldDB" id="A0LKM2"/>
<keyword evidence="10" id="KW-0804">Transcription</keyword>
<evidence type="ECO:0000256" key="9">
    <source>
        <dbReference type="ARBA" id="ARBA00023159"/>
    </source>
</evidence>
<comment type="subcellular location">
    <subcellularLocation>
        <location evidence="1">Cytoplasm</location>
    </subcellularLocation>
</comment>
<evidence type="ECO:0000256" key="1">
    <source>
        <dbReference type="ARBA" id="ARBA00004496"/>
    </source>
</evidence>
<evidence type="ECO:0000313" key="14">
    <source>
        <dbReference type="EMBL" id="ABK17974.1"/>
    </source>
</evidence>
<dbReference type="Gene3D" id="3.40.50.2300">
    <property type="match status" value="1"/>
</dbReference>
<evidence type="ECO:0000256" key="11">
    <source>
        <dbReference type="PROSITE-ProRule" id="PRU00169"/>
    </source>
</evidence>
<dbReference type="CDD" id="cd00009">
    <property type="entry name" value="AAA"/>
    <property type="match status" value="1"/>
</dbReference>
<dbReference type="InterPro" id="IPR009057">
    <property type="entry name" value="Homeodomain-like_sf"/>
</dbReference>
<protein>
    <submittedName>
        <fullName evidence="14">Two component, sigma54 specific, transcriptional regulator, Fis family</fullName>
    </submittedName>
</protein>
<organism evidence="14 15">
    <name type="scientific">Syntrophobacter fumaroxidans (strain DSM 10017 / MPOB)</name>
    <dbReference type="NCBI Taxonomy" id="335543"/>
    <lineage>
        <taxon>Bacteria</taxon>
        <taxon>Pseudomonadati</taxon>
        <taxon>Thermodesulfobacteriota</taxon>
        <taxon>Syntrophobacteria</taxon>
        <taxon>Syntrophobacterales</taxon>
        <taxon>Syntrophobacteraceae</taxon>
        <taxon>Syntrophobacter</taxon>
    </lineage>
</organism>
<dbReference type="Gene3D" id="1.10.10.60">
    <property type="entry name" value="Homeodomain-like"/>
    <property type="match status" value="1"/>
</dbReference>
<dbReference type="RefSeq" id="WP_011699143.1">
    <property type="nucleotide sequence ID" value="NC_008554.1"/>
</dbReference>
<feature type="domain" description="Response regulatory" evidence="13">
    <location>
        <begin position="5"/>
        <end position="119"/>
    </location>
</feature>
<dbReference type="STRING" id="335543.Sfum_2292"/>
<proteinExistence type="predicted"/>
<dbReference type="InterPro" id="IPR011006">
    <property type="entry name" value="CheY-like_superfamily"/>
</dbReference>
<evidence type="ECO:0000256" key="7">
    <source>
        <dbReference type="ARBA" id="ARBA00023015"/>
    </source>
</evidence>
<dbReference type="SUPFAM" id="SSF46689">
    <property type="entry name" value="Homeodomain-like"/>
    <property type="match status" value="1"/>
</dbReference>
<reference evidence="14 15" key="1">
    <citation type="submission" date="2006-10" db="EMBL/GenBank/DDBJ databases">
        <title>Complete sequence of Syntrophobacter fumaroxidans MPOB.</title>
        <authorList>
            <consortium name="US DOE Joint Genome Institute"/>
            <person name="Copeland A."/>
            <person name="Lucas S."/>
            <person name="Lapidus A."/>
            <person name="Barry K."/>
            <person name="Detter J.C."/>
            <person name="Glavina del Rio T."/>
            <person name="Hammon N."/>
            <person name="Israni S."/>
            <person name="Pitluck S."/>
            <person name="Goltsman E.G."/>
            <person name="Martinez M."/>
            <person name="Schmutz J."/>
            <person name="Larimer F."/>
            <person name="Land M."/>
            <person name="Hauser L."/>
            <person name="Kyrpides N."/>
            <person name="Kim E."/>
            <person name="Boone D.R."/>
            <person name="Brockman F."/>
            <person name="Culley D."/>
            <person name="Ferry J."/>
            <person name="Gunsalus R."/>
            <person name="McInerney M.J."/>
            <person name="Morrison M."/>
            <person name="Plugge C."/>
            <person name="Rohlin L."/>
            <person name="Scholten J."/>
            <person name="Sieber J."/>
            <person name="Stams A.J.M."/>
            <person name="Worm P."/>
            <person name="Henstra A.M."/>
            <person name="Richardson P."/>
        </authorList>
    </citation>
    <scope>NUCLEOTIDE SEQUENCE [LARGE SCALE GENOMIC DNA]</scope>
    <source>
        <strain evidence="15">DSM 10017 / MPOB</strain>
    </source>
</reference>
<dbReference type="InterPro" id="IPR058031">
    <property type="entry name" value="AAA_lid_NorR"/>
</dbReference>
<dbReference type="Proteomes" id="UP000001784">
    <property type="component" value="Chromosome"/>
</dbReference>
<dbReference type="PROSITE" id="PS50045">
    <property type="entry name" value="SIGMA54_INTERACT_4"/>
    <property type="match status" value="1"/>
</dbReference>
<dbReference type="SUPFAM" id="SSF52172">
    <property type="entry name" value="CheY-like"/>
    <property type="match status" value="1"/>
</dbReference>
<dbReference type="SUPFAM" id="SSF52540">
    <property type="entry name" value="P-loop containing nucleoside triphosphate hydrolases"/>
    <property type="match status" value="1"/>
</dbReference>
<name>A0LKM2_SYNFM</name>
<dbReference type="Gene3D" id="3.40.50.300">
    <property type="entry name" value="P-loop containing nucleotide triphosphate hydrolases"/>
    <property type="match status" value="1"/>
</dbReference>
<feature type="domain" description="Sigma-54 factor interaction" evidence="12">
    <location>
        <begin position="144"/>
        <end position="373"/>
    </location>
</feature>
<dbReference type="InterPro" id="IPR002078">
    <property type="entry name" value="Sigma_54_int"/>
</dbReference>
<keyword evidence="7" id="KW-0805">Transcription regulation</keyword>
<evidence type="ECO:0000256" key="5">
    <source>
        <dbReference type="ARBA" id="ARBA00022840"/>
    </source>
</evidence>
<evidence type="ECO:0000259" key="12">
    <source>
        <dbReference type="PROSITE" id="PS50045"/>
    </source>
</evidence>
<keyword evidence="3 11" id="KW-0597">Phosphoprotein</keyword>
<dbReference type="PROSITE" id="PS50110">
    <property type="entry name" value="RESPONSE_REGULATORY"/>
    <property type="match status" value="1"/>
</dbReference>
<dbReference type="Pfam" id="PF02954">
    <property type="entry name" value="HTH_8"/>
    <property type="match status" value="1"/>
</dbReference>
<dbReference type="FunFam" id="3.40.50.300:FF:000006">
    <property type="entry name" value="DNA-binding transcriptional regulator NtrC"/>
    <property type="match status" value="1"/>
</dbReference>
<keyword evidence="6" id="KW-0902">Two-component regulatory system</keyword>
<evidence type="ECO:0000256" key="3">
    <source>
        <dbReference type="ARBA" id="ARBA00022553"/>
    </source>
</evidence>
<dbReference type="KEGG" id="sfu:Sfum_2292"/>
<dbReference type="FunFam" id="1.10.8.60:FF:000014">
    <property type="entry name" value="DNA-binding transcriptional regulator NtrC"/>
    <property type="match status" value="1"/>
</dbReference>
<dbReference type="PANTHER" id="PTHR32071">
    <property type="entry name" value="TRANSCRIPTIONAL REGULATORY PROTEIN"/>
    <property type="match status" value="1"/>
</dbReference>
<evidence type="ECO:0000256" key="8">
    <source>
        <dbReference type="ARBA" id="ARBA00023125"/>
    </source>
</evidence>
<accession>A0LKM2</accession>
<evidence type="ECO:0000256" key="4">
    <source>
        <dbReference type="ARBA" id="ARBA00022741"/>
    </source>
</evidence>
<dbReference type="EMBL" id="CP000478">
    <property type="protein sequence ID" value="ABK17974.1"/>
    <property type="molecule type" value="Genomic_DNA"/>
</dbReference>
<dbReference type="GO" id="GO:0043565">
    <property type="term" value="F:sequence-specific DNA binding"/>
    <property type="evidence" value="ECO:0007669"/>
    <property type="project" value="InterPro"/>
</dbReference>
<evidence type="ECO:0000256" key="2">
    <source>
        <dbReference type="ARBA" id="ARBA00022490"/>
    </source>
</evidence>
<dbReference type="FunCoup" id="A0LKM2">
    <property type="interactions" value="137"/>
</dbReference>
<dbReference type="GO" id="GO:0005524">
    <property type="term" value="F:ATP binding"/>
    <property type="evidence" value="ECO:0007669"/>
    <property type="project" value="UniProtKB-KW"/>
</dbReference>
<feature type="modified residue" description="4-aspartylphosphate" evidence="11">
    <location>
        <position position="54"/>
    </location>
</feature>
<dbReference type="FunFam" id="3.40.50.2300:FF:000018">
    <property type="entry name" value="DNA-binding transcriptional regulator NtrC"/>
    <property type="match status" value="1"/>
</dbReference>
<dbReference type="InterPro" id="IPR027417">
    <property type="entry name" value="P-loop_NTPase"/>
</dbReference>
<gene>
    <name evidence="14" type="ordered locus">Sfum_2292</name>
</gene>
<evidence type="ECO:0000256" key="6">
    <source>
        <dbReference type="ARBA" id="ARBA00023012"/>
    </source>
</evidence>
<sequence>MAGEKILVVDDDRGLRTLMKARLEGAGYRVTLAERGEEALTAAQEEVYSAAVLDLKMEEMDGMVLLEKLLLVQPYLPVIILTAYGTIAGAVEATKKGAYDFMTKPFEAKDLLYRLEKALEVGSLRMEVERLRTLVRERYHFDNIIASSEKMQQVLLQVSQIAATDSTVCLYGESGTGKELIAKVLHLTSTRSRGPFVAINCGAIPEGLLESELFGHTKGAFTGADQAKKGLLQQAERGTLFMDEIAELTPALQVKLLRVFQDHEFYPVGGVQPVKVDTRLVAATNQDLWKAIQDGKFREDLYYRIHVIPVYLPPLRERPEDIPLLAHHFLQHFNGTMNKNIPGFSPDAMHRLMLHRWPGNVRELANVVERAVVLAREGNICAEHLLLEREAVSDSGTELPPLTAARDEFERAYLIQVLHSTKGNVSRAAAKAGRYRAEFYKLLRKYDLDPATFKEEERSSGA</sequence>
<keyword evidence="4" id="KW-0547">Nucleotide-binding</keyword>
<dbReference type="InParanoid" id="A0LKM2"/>